<sequence length="282" mass="31263">MKREEKNLPNLTCPNLGVDLVISSVREDSPKFISAAPRPSEPPPHDGGDEEDADFEFAFVLSDPENCGELIDADDIFSEGRIRPLHPVFVDGPIDRDHIRRLLGKEPHRKDGEDSASTSPGVDELASLDPRTYCGWAPGEAPRCKKSSSTGSLRRWRLRDLVAKRCQSHGKDKFVFLAADERRGREEEKDANPLIPRGDSKGSTAETEMEDKKGKKKTTKMVGKGGGEKRCEGGACDMVTAHRLYYAKEGGEQAKKRGARRSFLPYKQNVVGLFANRTYHPG</sequence>
<dbReference type="EMBL" id="CP136898">
    <property type="protein sequence ID" value="WOL20635.1"/>
    <property type="molecule type" value="Genomic_DNA"/>
</dbReference>
<evidence type="ECO:0000256" key="1">
    <source>
        <dbReference type="SAM" id="MobiDB-lite"/>
    </source>
</evidence>
<name>A0AAQ3L5F4_9LILI</name>
<dbReference type="InterPro" id="IPR012442">
    <property type="entry name" value="DUF1645_plant"/>
</dbReference>
<feature type="compositionally biased region" description="Basic and acidic residues" evidence="1">
    <location>
        <begin position="104"/>
        <end position="113"/>
    </location>
</feature>
<dbReference type="AlphaFoldDB" id="A0AAQ3L5F4"/>
<gene>
    <name evidence="2" type="ORF">Cni_G29440</name>
</gene>
<proteinExistence type="predicted"/>
<keyword evidence="3" id="KW-1185">Reference proteome</keyword>
<evidence type="ECO:0000313" key="3">
    <source>
        <dbReference type="Proteomes" id="UP001327560"/>
    </source>
</evidence>
<reference evidence="2 3" key="1">
    <citation type="submission" date="2023-10" db="EMBL/GenBank/DDBJ databases">
        <title>Chromosome-scale genome assembly provides insights into flower coloration mechanisms of Canna indica.</title>
        <authorList>
            <person name="Li C."/>
        </authorList>
    </citation>
    <scope>NUCLEOTIDE SEQUENCE [LARGE SCALE GENOMIC DNA]</scope>
    <source>
        <tissue evidence="2">Flower</tissue>
    </source>
</reference>
<dbReference type="PANTHER" id="PTHR33095:SF127">
    <property type="entry name" value="OS05G0578100 PROTEIN"/>
    <property type="match status" value="1"/>
</dbReference>
<dbReference type="Pfam" id="PF07816">
    <property type="entry name" value="DUF1645"/>
    <property type="match status" value="1"/>
</dbReference>
<feature type="region of interest" description="Disordered" evidence="1">
    <location>
        <begin position="183"/>
        <end position="227"/>
    </location>
</feature>
<protein>
    <submittedName>
        <fullName evidence="2">Uncharacterized protein</fullName>
    </submittedName>
</protein>
<feature type="region of interest" description="Disordered" evidence="1">
    <location>
        <begin position="104"/>
        <end position="128"/>
    </location>
</feature>
<evidence type="ECO:0000313" key="2">
    <source>
        <dbReference type="EMBL" id="WOL20635.1"/>
    </source>
</evidence>
<accession>A0AAQ3L5F4</accession>
<dbReference type="PANTHER" id="PTHR33095">
    <property type="entry name" value="OS07G0619500 PROTEIN"/>
    <property type="match status" value="1"/>
</dbReference>
<feature type="region of interest" description="Disordered" evidence="1">
    <location>
        <begin position="31"/>
        <end position="53"/>
    </location>
</feature>
<dbReference type="Proteomes" id="UP001327560">
    <property type="component" value="Chromosome 9"/>
</dbReference>
<organism evidence="2 3">
    <name type="scientific">Canna indica</name>
    <name type="common">Indian-shot</name>
    <dbReference type="NCBI Taxonomy" id="4628"/>
    <lineage>
        <taxon>Eukaryota</taxon>
        <taxon>Viridiplantae</taxon>
        <taxon>Streptophyta</taxon>
        <taxon>Embryophyta</taxon>
        <taxon>Tracheophyta</taxon>
        <taxon>Spermatophyta</taxon>
        <taxon>Magnoliopsida</taxon>
        <taxon>Liliopsida</taxon>
        <taxon>Zingiberales</taxon>
        <taxon>Cannaceae</taxon>
        <taxon>Canna</taxon>
    </lineage>
</organism>